<dbReference type="EMBL" id="CAJNJA010032884">
    <property type="protein sequence ID" value="CAE7672139.1"/>
    <property type="molecule type" value="Genomic_DNA"/>
</dbReference>
<evidence type="ECO:0000313" key="2">
    <source>
        <dbReference type="EMBL" id="CAE7672139.1"/>
    </source>
</evidence>
<sequence>KITLELLKRFRLCHTCPDGDADFVRVGGGRDGGYLLCGSAARNLTLAISIGIRGMDPFGAALSEEFGPRVEGFDCTGNSYACPPSYSRCRFHFNPLCVGKPFDGMPASQFLMLPEILDLYAKPSDEMLLKIDCEGCEWSVLPQIHPDVLRRFRMIIMEAHWLEKQEKHPVYAK</sequence>
<dbReference type="Pfam" id="PF05050">
    <property type="entry name" value="Methyltransf_21"/>
    <property type="match status" value="1"/>
</dbReference>
<comment type="caution">
    <text evidence="2">The sequence shown here is derived from an EMBL/GenBank/DDBJ whole genome shotgun (WGS) entry which is preliminary data.</text>
</comment>
<feature type="domain" description="Methyltransferase FkbM" evidence="1">
    <location>
        <begin position="114"/>
        <end position="163"/>
    </location>
</feature>
<reference evidence="2" key="1">
    <citation type="submission" date="2021-02" db="EMBL/GenBank/DDBJ databases">
        <authorList>
            <person name="Dougan E. K."/>
            <person name="Rhodes N."/>
            <person name="Thang M."/>
            <person name="Chan C."/>
        </authorList>
    </citation>
    <scope>NUCLEOTIDE SEQUENCE</scope>
</reference>
<feature type="non-terminal residue" evidence="2">
    <location>
        <position position="173"/>
    </location>
</feature>
<dbReference type="PANTHER" id="PTHR32026:SF10">
    <property type="entry name" value="METHYLTRANSFERASE-LIKE PROTEIN 24-RELATED"/>
    <property type="match status" value="1"/>
</dbReference>
<protein>
    <recommendedName>
        <fullName evidence="1">Methyltransferase FkbM domain-containing protein</fullName>
    </recommendedName>
</protein>
<dbReference type="InterPro" id="IPR026913">
    <property type="entry name" value="METTL24"/>
</dbReference>
<evidence type="ECO:0000313" key="3">
    <source>
        <dbReference type="Proteomes" id="UP000601435"/>
    </source>
</evidence>
<dbReference type="AlphaFoldDB" id="A0A812WCG3"/>
<name>A0A812WCG3_9DINO</name>
<accession>A0A812WCG3</accession>
<feature type="non-terminal residue" evidence="2">
    <location>
        <position position="1"/>
    </location>
</feature>
<gene>
    <name evidence="2" type="ORF">SNEC2469_LOCUS19248</name>
</gene>
<evidence type="ECO:0000259" key="1">
    <source>
        <dbReference type="Pfam" id="PF05050"/>
    </source>
</evidence>
<organism evidence="2 3">
    <name type="scientific">Symbiodinium necroappetens</name>
    <dbReference type="NCBI Taxonomy" id="1628268"/>
    <lineage>
        <taxon>Eukaryota</taxon>
        <taxon>Sar</taxon>
        <taxon>Alveolata</taxon>
        <taxon>Dinophyceae</taxon>
        <taxon>Suessiales</taxon>
        <taxon>Symbiodiniaceae</taxon>
        <taxon>Symbiodinium</taxon>
    </lineage>
</organism>
<dbReference type="OrthoDB" id="411326at2759"/>
<proteinExistence type="predicted"/>
<dbReference type="InterPro" id="IPR006342">
    <property type="entry name" value="FkbM_mtfrase"/>
</dbReference>
<dbReference type="Proteomes" id="UP000601435">
    <property type="component" value="Unassembled WGS sequence"/>
</dbReference>
<dbReference type="PANTHER" id="PTHR32026">
    <property type="entry name" value="METHYLTRANSFERASE-LIKE PROTEIN 24"/>
    <property type="match status" value="1"/>
</dbReference>
<keyword evidence="3" id="KW-1185">Reference proteome</keyword>